<protein>
    <submittedName>
        <fullName evidence="4">DUF3426 domain-containing protein</fullName>
    </submittedName>
</protein>
<dbReference type="EMBL" id="SRMF01000001">
    <property type="protein sequence ID" value="TGG94987.1"/>
    <property type="molecule type" value="Genomic_DNA"/>
</dbReference>
<feature type="region of interest" description="Disordered" evidence="1">
    <location>
        <begin position="187"/>
        <end position="206"/>
    </location>
</feature>
<dbReference type="AlphaFoldDB" id="A0A4Z0WGA3"/>
<feature type="compositionally biased region" description="Basic and acidic residues" evidence="1">
    <location>
        <begin position="134"/>
        <end position="143"/>
    </location>
</feature>
<name>A0A4Z0WGA3_9GAMM</name>
<dbReference type="Pfam" id="PF13719">
    <property type="entry name" value="Zn_ribbon_5"/>
    <property type="match status" value="1"/>
</dbReference>
<sequence>MAATESTRCPHCRTAFRVTGEQLAAARGAVRCGSCLKVFNAREHLLDPATRRARPGPATERRPEQPFRQAPEPADESRRFAADDDELLFGLDADEDLVFMDDEDDETDELDFGEEKTVEFSDSFLALDDELPQRRDTVLRDQEPDTDAGADDSWALDMLADIEREEQAQKPERHDQFSLQGDEQPIAFGRDSKQSAPASPSRRHTTLAHQDLDDLAAAATAPDRHQGLWLSAALLAVVLIALQMLWWERDRLSQQPVLAPLYAQACQWVPCQLADRGPDVGAIRALSSVLRPLPDGRMRLDAVFINRGDRPAPFPVLRLSIRDGQGEVVADGLFAPEDYVGGELQPGDLMPAGRPISISLNINQPVDNLGNFQLTFHY</sequence>
<evidence type="ECO:0000313" key="4">
    <source>
        <dbReference type="EMBL" id="TGG94987.1"/>
    </source>
</evidence>
<comment type="caution">
    <text evidence="4">The sequence shown here is derived from an EMBL/GenBank/DDBJ whole genome shotgun (WGS) entry which is preliminary data.</text>
</comment>
<dbReference type="RefSeq" id="WP_135480277.1">
    <property type="nucleotide sequence ID" value="NZ_SRMF01000001.1"/>
</dbReference>
<dbReference type="InterPro" id="IPR011723">
    <property type="entry name" value="Znf/thioredoxin_put"/>
</dbReference>
<evidence type="ECO:0000256" key="2">
    <source>
        <dbReference type="SAM" id="Phobius"/>
    </source>
</evidence>
<feature type="region of interest" description="Disordered" evidence="1">
    <location>
        <begin position="47"/>
        <end position="79"/>
    </location>
</feature>
<feature type="domain" description="Zinc finger/thioredoxin putative" evidence="3">
    <location>
        <begin position="7"/>
        <end position="41"/>
    </location>
</feature>
<dbReference type="Pfam" id="PF11906">
    <property type="entry name" value="DUF3426"/>
    <property type="match status" value="1"/>
</dbReference>
<dbReference type="InterPro" id="IPR021834">
    <property type="entry name" value="DUF3426"/>
</dbReference>
<keyword evidence="2" id="KW-0812">Transmembrane</keyword>
<evidence type="ECO:0000259" key="3">
    <source>
        <dbReference type="Pfam" id="PF13719"/>
    </source>
</evidence>
<proteinExistence type="predicted"/>
<gene>
    <name evidence="4" type="ORF">E4656_00715</name>
</gene>
<keyword evidence="2" id="KW-1133">Transmembrane helix</keyword>
<evidence type="ECO:0000313" key="5">
    <source>
        <dbReference type="Proteomes" id="UP000297475"/>
    </source>
</evidence>
<dbReference type="Proteomes" id="UP000297475">
    <property type="component" value="Unassembled WGS sequence"/>
</dbReference>
<accession>A0A4Z0WGA3</accession>
<keyword evidence="2" id="KW-0472">Membrane</keyword>
<organism evidence="4 5">
    <name type="scientific">Natronospirillum operosum</name>
    <dbReference type="NCBI Taxonomy" id="2759953"/>
    <lineage>
        <taxon>Bacteria</taxon>
        <taxon>Pseudomonadati</taxon>
        <taxon>Pseudomonadota</taxon>
        <taxon>Gammaproteobacteria</taxon>
        <taxon>Oceanospirillales</taxon>
        <taxon>Natronospirillaceae</taxon>
        <taxon>Natronospirillum</taxon>
    </lineage>
</organism>
<reference evidence="4 5" key="1">
    <citation type="submission" date="2019-04" db="EMBL/GenBank/DDBJ databases">
        <title>Natronospirillum operosus gen. nov., sp. nov., a haloalkaliphilic satellite isolated from decaying biomass of laboratory culture of cyanobacterium Geitlerinema sp. and proposal of Natronospirillaceae fam. nov. and Saccharospirillaceae fam. nov.</title>
        <authorList>
            <person name="Kevbrin V."/>
            <person name="Boltyanskaya Y."/>
            <person name="Koziaeva V."/>
            <person name="Grouzdev D.S."/>
            <person name="Park M."/>
            <person name="Cho J."/>
        </authorList>
    </citation>
    <scope>NUCLEOTIDE SEQUENCE [LARGE SCALE GENOMIC DNA]</scope>
    <source>
        <strain evidence="4 5">G-116</strain>
    </source>
</reference>
<feature type="transmembrane region" description="Helical" evidence="2">
    <location>
        <begin position="228"/>
        <end position="247"/>
    </location>
</feature>
<evidence type="ECO:0000256" key="1">
    <source>
        <dbReference type="SAM" id="MobiDB-lite"/>
    </source>
</evidence>
<feature type="region of interest" description="Disordered" evidence="1">
    <location>
        <begin position="134"/>
        <end position="153"/>
    </location>
</feature>
<dbReference type="OrthoDB" id="5294582at2"/>
<dbReference type="NCBIfam" id="TIGR02098">
    <property type="entry name" value="MJ0042_CXXC"/>
    <property type="match status" value="1"/>
</dbReference>
<keyword evidence="5" id="KW-1185">Reference proteome</keyword>